<comment type="caution">
    <text evidence="1">The sequence shown here is derived from an EMBL/GenBank/DDBJ whole genome shotgun (WGS) entry which is preliminary data.</text>
</comment>
<dbReference type="AlphaFoldDB" id="A0AAP5EF79"/>
<gene>
    <name evidence="1" type="ORF">QE424_003425</name>
</gene>
<dbReference type="RefSeq" id="WP_307107682.1">
    <property type="nucleotide sequence ID" value="NZ_JAUTAS010000001.1"/>
</dbReference>
<proteinExistence type="predicted"/>
<protein>
    <submittedName>
        <fullName evidence="1">Uncharacterized protein</fullName>
    </submittedName>
</protein>
<dbReference type="EMBL" id="JAUTAS010000001">
    <property type="protein sequence ID" value="MDQ1110266.1"/>
    <property type="molecule type" value="Genomic_DNA"/>
</dbReference>
<sequence>MAEASEDRGGMRGKYWPDHLARGFIEISGVRHSLEHLRPFAYVAHIEESNGVVTTVRVSVEFSSHCVSKGPRKGQHFDFSQLDPSLLVIDERRIRRKFLAARHTASTVLPEIIRTLVERPCLFTSQTNFLTMELRELIPGYATGTQYEVYFNVKRLGNLSVLVFVESAYVRDEDSDNDPYKFKKDDRIKGWRLLLNRGRGRPVRRPPGRDR</sequence>
<dbReference type="Proteomes" id="UP001226084">
    <property type="component" value="Unassembled WGS sequence"/>
</dbReference>
<accession>A0AAP5EF79</accession>
<evidence type="ECO:0000313" key="2">
    <source>
        <dbReference type="Proteomes" id="UP001226084"/>
    </source>
</evidence>
<name>A0AAP5EF79_9GAMM</name>
<evidence type="ECO:0000313" key="1">
    <source>
        <dbReference type="EMBL" id="MDQ1110266.1"/>
    </source>
</evidence>
<reference evidence="1" key="1">
    <citation type="submission" date="2023-07" db="EMBL/GenBank/DDBJ databases">
        <title>Functional and genomic diversity of the sorghum phyllosphere microbiome.</title>
        <authorList>
            <person name="Shade A."/>
        </authorList>
    </citation>
    <scope>NUCLEOTIDE SEQUENCE</scope>
    <source>
        <strain evidence="1">SORGH_AS_0457</strain>
    </source>
</reference>
<organism evidence="1 2">
    <name type="scientific">Stenotrophomonas rhizophila</name>
    <dbReference type="NCBI Taxonomy" id="216778"/>
    <lineage>
        <taxon>Bacteria</taxon>
        <taxon>Pseudomonadati</taxon>
        <taxon>Pseudomonadota</taxon>
        <taxon>Gammaproteobacteria</taxon>
        <taxon>Lysobacterales</taxon>
        <taxon>Lysobacteraceae</taxon>
        <taxon>Stenotrophomonas</taxon>
    </lineage>
</organism>